<dbReference type="InterPro" id="IPR001547">
    <property type="entry name" value="Glyco_hydro_5"/>
</dbReference>
<dbReference type="EMBL" id="KF119051">
    <property type="protein sequence ID" value="AIA86316.1"/>
    <property type="molecule type" value="Genomic_DNA"/>
</dbReference>
<evidence type="ECO:0000259" key="4">
    <source>
        <dbReference type="Pfam" id="PF00150"/>
    </source>
</evidence>
<dbReference type="InterPro" id="IPR017853">
    <property type="entry name" value="GH"/>
</dbReference>
<evidence type="ECO:0000313" key="5">
    <source>
        <dbReference type="EMBL" id="AIA86316.1"/>
    </source>
</evidence>
<evidence type="ECO:0000256" key="1">
    <source>
        <dbReference type="ARBA" id="ARBA00022801"/>
    </source>
</evidence>
<sequence>GYDLMNEPVVPEKLGNGAKSWRDLAVDTIGAIRAIDSNIPIVFENQQWAIPNTLADFKALPFRDVIYSVHFYYPYGVTFQGLGRRPTEVNYPGMSDGEMWNRERLIKELKPVIDFQKKSGAPIFIGEFSCIRWAPDAGSRQLLAD</sequence>
<keyword evidence="2 3" id="KW-0326">Glycosidase</keyword>
<protein>
    <submittedName>
        <fullName evidence="5">Cellulase</fullName>
    </submittedName>
</protein>
<feature type="domain" description="Glycoside hydrolase family 5" evidence="4">
    <location>
        <begin position="2"/>
        <end position="129"/>
    </location>
</feature>
<feature type="non-terminal residue" evidence="5">
    <location>
        <position position="1"/>
    </location>
</feature>
<accession>A0A060C0Q3</accession>
<dbReference type="Gene3D" id="3.20.20.80">
    <property type="entry name" value="Glycosidases"/>
    <property type="match status" value="1"/>
</dbReference>
<comment type="similarity">
    <text evidence="3">Belongs to the glycosyl hydrolase 5 (cellulase A) family.</text>
</comment>
<dbReference type="Pfam" id="PF00150">
    <property type="entry name" value="Cellulase"/>
    <property type="match status" value="1"/>
</dbReference>
<dbReference type="SUPFAM" id="SSF51445">
    <property type="entry name" value="(Trans)glycosidases"/>
    <property type="match status" value="1"/>
</dbReference>
<feature type="non-terminal residue" evidence="5">
    <location>
        <position position="145"/>
    </location>
</feature>
<keyword evidence="1 3" id="KW-0378">Hydrolase</keyword>
<evidence type="ECO:0000256" key="2">
    <source>
        <dbReference type="ARBA" id="ARBA00023295"/>
    </source>
</evidence>
<dbReference type="AlphaFoldDB" id="A0A060C0Q3"/>
<name>A0A060C0Q3_9PROT</name>
<reference evidence="5" key="1">
    <citation type="journal article" date="2013" name="Environ. Microbiol.">
        <title>Seasonally variable intestinal metagenomes of the red palm weevil (Rhynchophorus ferrugineus).</title>
        <authorList>
            <person name="Jia S."/>
            <person name="Zhang X."/>
            <person name="Zhang G."/>
            <person name="Yin A."/>
            <person name="Zhang S."/>
            <person name="Li F."/>
            <person name="Wang L."/>
            <person name="Zhao D."/>
            <person name="Yun Q."/>
            <person name="Tala"/>
            <person name="Wang J."/>
            <person name="Sun G."/>
            <person name="Baabdullah M."/>
            <person name="Yu X."/>
            <person name="Hu S."/>
            <person name="Al-Mssallem I.S."/>
            <person name="Yu J."/>
        </authorList>
    </citation>
    <scope>NUCLEOTIDE SEQUENCE</scope>
</reference>
<organism evidence="5">
    <name type="scientific">uncultured Methylobacillus sp</name>
    <dbReference type="NCBI Taxonomy" id="281697"/>
    <lineage>
        <taxon>Bacteria</taxon>
        <taxon>Pseudomonadati</taxon>
        <taxon>Pseudomonadota</taxon>
        <taxon>Betaproteobacteria</taxon>
        <taxon>Nitrosomonadales</taxon>
        <taxon>Methylophilaceae</taxon>
        <taxon>Methylobacillus</taxon>
        <taxon>environmental samples</taxon>
    </lineage>
</organism>
<dbReference type="GO" id="GO:0004553">
    <property type="term" value="F:hydrolase activity, hydrolyzing O-glycosyl compounds"/>
    <property type="evidence" value="ECO:0007669"/>
    <property type="project" value="InterPro"/>
</dbReference>
<proteinExistence type="inferred from homology"/>
<evidence type="ECO:0000256" key="3">
    <source>
        <dbReference type="RuleBase" id="RU361153"/>
    </source>
</evidence>
<dbReference type="GO" id="GO:0000272">
    <property type="term" value="P:polysaccharide catabolic process"/>
    <property type="evidence" value="ECO:0007669"/>
    <property type="project" value="InterPro"/>
</dbReference>